<gene>
    <name evidence="2" type="ORF">FTJAE_14230</name>
</gene>
<comment type="caution">
    <text evidence="2">The sequence shown here is derived from an EMBL/GenBank/DDBJ whole genome shotgun (WGS) entry which is preliminary data.</text>
</comment>
<feature type="compositionally biased region" description="Polar residues" evidence="1">
    <location>
        <begin position="37"/>
        <end position="46"/>
    </location>
</feature>
<reference evidence="2 3" key="1">
    <citation type="submission" date="2020-05" db="EMBL/GenBank/DDBJ databases">
        <title>Identification and distribution of gene clusters putatively required for synthesis of sphingolipid metabolism inhibitors in phylogenetically diverse species of the filamentous fungus Fusarium.</title>
        <authorList>
            <person name="Kim H.-S."/>
            <person name="Busman M."/>
            <person name="Brown D.W."/>
            <person name="Divon H."/>
            <person name="Uhlig S."/>
            <person name="Proctor R.H."/>
        </authorList>
    </citation>
    <scope>NUCLEOTIDE SEQUENCE [LARGE SCALE GENOMIC DNA]</scope>
    <source>
        <strain evidence="2 3">NRRL 66243</strain>
    </source>
</reference>
<dbReference type="Proteomes" id="UP000530670">
    <property type="component" value="Unassembled WGS sequence"/>
</dbReference>
<dbReference type="GeneID" id="59299711"/>
<keyword evidence="3" id="KW-1185">Reference proteome</keyword>
<organism evidence="2 3">
    <name type="scientific">Fusarium tjaetaba</name>
    <dbReference type="NCBI Taxonomy" id="1567544"/>
    <lineage>
        <taxon>Eukaryota</taxon>
        <taxon>Fungi</taxon>
        <taxon>Dikarya</taxon>
        <taxon>Ascomycota</taxon>
        <taxon>Pezizomycotina</taxon>
        <taxon>Sordariomycetes</taxon>
        <taxon>Hypocreomycetidae</taxon>
        <taxon>Hypocreales</taxon>
        <taxon>Nectriaceae</taxon>
        <taxon>Fusarium</taxon>
        <taxon>Fusarium fujikuroi species complex</taxon>
    </lineage>
</organism>
<proteinExistence type="predicted"/>
<feature type="region of interest" description="Disordered" evidence="1">
    <location>
        <begin position="1"/>
        <end position="48"/>
    </location>
</feature>
<dbReference type="RefSeq" id="XP_037198765.1">
    <property type="nucleotide sequence ID" value="XM_037347441.1"/>
</dbReference>
<sequence length="179" mass="19649">MESVRQGIKQSLSNGKDKQNHVAVSIKEAEVSDGESESTTVASNQTTHDEVTTVVNGSNVTKFDYKRLKKVTRTVKKLIAKLDNYDEVFVNEMDIRGFLSSEWDRVLSTAQFFGLQITAFASKIDTFTAGAHLLYLLPLPAAKLFSRFIIALTPANIVLTSAQIGHDQAEALAPTFVAL</sequence>
<protein>
    <submittedName>
        <fullName evidence="2">Uncharacterized protein</fullName>
    </submittedName>
</protein>
<dbReference type="OrthoDB" id="2546325at2759"/>
<dbReference type="AlphaFoldDB" id="A0A8H5V6L9"/>
<accession>A0A8H5V6L9</accession>
<name>A0A8H5V6L9_9HYPO</name>
<dbReference type="EMBL" id="JAAQRI010000628">
    <property type="protein sequence ID" value="KAF5611148.1"/>
    <property type="molecule type" value="Genomic_DNA"/>
</dbReference>
<evidence type="ECO:0000313" key="3">
    <source>
        <dbReference type="Proteomes" id="UP000530670"/>
    </source>
</evidence>
<evidence type="ECO:0000256" key="1">
    <source>
        <dbReference type="SAM" id="MobiDB-lite"/>
    </source>
</evidence>
<evidence type="ECO:0000313" key="2">
    <source>
        <dbReference type="EMBL" id="KAF5611148.1"/>
    </source>
</evidence>